<dbReference type="InterPro" id="IPR029425">
    <property type="entry name" value="MMS22L_N"/>
</dbReference>
<evidence type="ECO:0000256" key="4">
    <source>
        <dbReference type="ARBA" id="ARBA00021061"/>
    </source>
</evidence>
<protein>
    <recommendedName>
        <fullName evidence="4">Protein MMS22-like</fullName>
    </recommendedName>
    <alternativeName>
        <fullName evidence="10">Methyl methanesulfonate-sensitivity protein 22-like</fullName>
    </alternativeName>
</protein>
<evidence type="ECO:0000256" key="2">
    <source>
        <dbReference type="ARBA" id="ARBA00004286"/>
    </source>
</evidence>
<dbReference type="VEuPathDB" id="VectorBase:AFUN2_006214"/>
<comment type="similarity">
    <text evidence="3">Belongs to the MMS22 family. MMS22L subfamily.</text>
</comment>
<proteinExistence type="inferred from homology"/>
<dbReference type="GO" id="GO:0006325">
    <property type="term" value="P:chromatin organization"/>
    <property type="evidence" value="ECO:0007669"/>
    <property type="project" value="UniProtKB-KW"/>
</dbReference>
<evidence type="ECO:0000256" key="10">
    <source>
        <dbReference type="ARBA" id="ARBA00033326"/>
    </source>
</evidence>
<dbReference type="InterPro" id="IPR042320">
    <property type="entry name" value="MMS22-like"/>
</dbReference>
<dbReference type="EnsemblMetazoa" id="AFUN010353-RA">
    <property type="protein sequence ID" value="AFUN010353-PA"/>
    <property type="gene ID" value="AFUN010353"/>
</dbReference>
<keyword evidence="5" id="KW-0158">Chromosome</keyword>
<keyword evidence="6" id="KW-0227">DNA damage</keyword>
<dbReference type="PANTHER" id="PTHR28547">
    <property type="entry name" value="PROTEIN MMS22-LIKE"/>
    <property type="match status" value="1"/>
</dbReference>
<keyword evidence="8" id="KW-0234">DNA repair</keyword>
<dbReference type="PANTHER" id="PTHR28547:SF1">
    <property type="entry name" value="PROTEIN MMS22-LIKE"/>
    <property type="match status" value="1"/>
</dbReference>
<reference evidence="13" key="1">
    <citation type="submission" date="2020-05" db="UniProtKB">
        <authorList>
            <consortium name="EnsemblMetazoa"/>
        </authorList>
    </citation>
    <scope>IDENTIFICATION</scope>
    <source>
        <strain evidence="13">FUMOZ</strain>
    </source>
</reference>
<evidence type="ECO:0000256" key="5">
    <source>
        <dbReference type="ARBA" id="ARBA00022454"/>
    </source>
</evidence>
<evidence type="ECO:0000259" key="11">
    <source>
        <dbReference type="Pfam" id="PF14910"/>
    </source>
</evidence>
<dbReference type="VEuPathDB" id="VectorBase:AFUN010353"/>
<evidence type="ECO:0000313" key="13">
    <source>
        <dbReference type="EnsemblMetazoa" id="AFUN010353-PA"/>
    </source>
</evidence>
<dbReference type="GO" id="GO:0000724">
    <property type="term" value="P:double-strand break repair via homologous recombination"/>
    <property type="evidence" value="ECO:0007669"/>
    <property type="project" value="InterPro"/>
</dbReference>
<evidence type="ECO:0000256" key="3">
    <source>
        <dbReference type="ARBA" id="ARBA00006585"/>
    </source>
</evidence>
<feature type="domain" description="Protein MMS22-like N-terminal" evidence="11">
    <location>
        <begin position="183"/>
        <end position="508"/>
    </location>
</feature>
<evidence type="ECO:0000259" key="12">
    <source>
        <dbReference type="Pfam" id="PF14911"/>
    </source>
</evidence>
<evidence type="ECO:0000256" key="1">
    <source>
        <dbReference type="ARBA" id="ARBA00004123"/>
    </source>
</evidence>
<feature type="domain" description="MMS22-like C-terminal" evidence="12">
    <location>
        <begin position="701"/>
        <end position="1043"/>
    </location>
</feature>
<organism evidence="13">
    <name type="scientific">Anopheles funestus</name>
    <name type="common">African malaria mosquito</name>
    <dbReference type="NCBI Taxonomy" id="62324"/>
    <lineage>
        <taxon>Eukaryota</taxon>
        <taxon>Metazoa</taxon>
        <taxon>Ecdysozoa</taxon>
        <taxon>Arthropoda</taxon>
        <taxon>Hexapoda</taxon>
        <taxon>Insecta</taxon>
        <taxon>Pterygota</taxon>
        <taxon>Neoptera</taxon>
        <taxon>Endopterygota</taxon>
        <taxon>Diptera</taxon>
        <taxon>Nematocera</taxon>
        <taxon>Culicoidea</taxon>
        <taxon>Culicidae</taxon>
        <taxon>Anophelinae</taxon>
        <taxon>Anopheles</taxon>
    </lineage>
</organism>
<dbReference type="AlphaFoldDB" id="A0A182RVP3"/>
<dbReference type="STRING" id="62324.A0A182RVP3"/>
<evidence type="ECO:0000256" key="7">
    <source>
        <dbReference type="ARBA" id="ARBA00022853"/>
    </source>
</evidence>
<evidence type="ECO:0000256" key="8">
    <source>
        <dbReference type="ARBA" id="ARBA00023204"/>
    </source>
</evidence>
<dbReference type="Pfam" id="PF14910">
    <property type="entry name" value="MMS22L_N"/>
    <property type="match status" value="1"/>
</dbReference>
<keyword evidence="9" id="KW-0539">Nucleus</keyword>
<comment type="subcellular location">
    <subcellularLocation>
        <location evidence="2">Chromosome</location>
    </subcellularLocation>
    <subcellularLocation>
        <location evidence="1">Nucleus</location>
    </subcellularLocation>
</comment>
<dbReference type="Pfam" id="PF14911">
    <property type="entry name" value="MMS22L_C"/>
    <property type="match status" value="1"/>
</dbReference>
<name>A0A182RVP3_ANOFN</name>
<dbReference type="GO" id="GO:0031297">
    <property type="term" value="P:replication fork processing"/>
    <property type="evidence" value="ECO:0007669"/>
    <property type="project" value="InterPro"/>
</dbReference>
<sequence>MFDCKATNYCGHSSLECIQNISRDGGQSFGLRLEMDRATMMLGAEVHQFYEPLVYDLSTIARERIQKLKFFQRQTCSSIRVQRQEITRFLRLVLGSARTMRGNIGYESLATILYVLPDLVDPLKKYGWNSAWDKDFSGYEVYHGVLEWRWLLMLLFKEMKEFGETTKNEQIDGAIERKPLKSFDTIYRDLMVDMLDLAYHQFRLHAIEHVTTKTPYPCSCVKHMWLGLMVLADTEKLDFWNCLNECMPSALKEKNDAYLFKIWQINALAKLDEQKPKRDDETPLVTLPNSYTIIDEIVKDFLKSDIKEPQARVFMVLLQPIVTVLWPARIETVIALWDYFSVRLNSSFLTNADSLDAMGCVSSSVQGFIEQAASLAALDSMDDSMNLQRNSFQMFLKLLSWIIRHYTTQALKKKVQIIFNRIFLKIGPKKYENMTEQAIYNLGLMLLTMISATSFDNDYPRVSKLIQLVPLTNEAMKLPIDLTIKRITVATQAHMALLVLFSSSSFDKTTHIVTFLESIDAAYHKYGNRLLPVMETIAEGMCLIYSKAIVQESFDRGEISLLRPWMLKYLRNTSSDRWQKLLDVLLDSLSCKRSSLSEEYFGAINQHVMPFVKEMFLNKTAAPPCIARIAARMTIHNESRDVKNEQISAFFNTYVNCPAACPDQVLVYLKEIMQCAKTISSLEQKVIIRQWLKMGILYDRDSLLDVTRVVHGLEEFKALCEIPEYDMLQSNTIPIKLFFHFVGKRYHESDTDVQMEMKMKLHSIFEGFDKWFPDAKGIVRQRILAVLVLALKECPQAFYIKSNLSCFYTVAFQQFFLPFSVLVDRNVQQDFIEDIAKVWHKVMDILGNMDYSSDPTVGDNVYNMLNKWVPQFAKFPNPNDALRPLMLFFCARNEDLVLFAMPRFVMTYVELQRCLPKPNALQVMQILRNLIKSLVKQKDYSKITLFIRTMGLSVTQHAFMCNETFPTRAIALEMLFELMASTEEPSNLIKVEMRNVLISFTLKYFPLSAECYFKFMCRLVDRYPNFIRALIDFIRCDGSEAEITCAQAMDGVLSKASYLLESELDTRRKSNNIVK</sequence>
<evidence type="ECO:0000256" key="6">
    <source>
        <dbReference type="ARBA" id="ARBA00022763"/>
    </source>
</evidence>
<accession>A0A182RVP3</accession>
<dbReference type="InterPro" id="IPR029424">
    <property type="entry name" value="MMS22L_C"/>
</dbReference>
<keyword evidence="7" id="KW-0156">Chromatin regulator</keyword>
<evidence type="ECO:0000256" key="9">
    <source>
        <dbReference type="ARBA" id="ARBA00023242"/>
    </source>
</evidence>
<dbReference type="GO" id="GO:0043596">
    <property type="term" value="C:nuclear replication fork"/>
    <property type="evidence" value="ECO:0007669"/>
    <property type="project" value="TreeGrafter"/>
</dbReference>